<dbReference type="Proteomes" id="UP001226091">
    <property type="component" value="Chromosome"/>
</dbReference>
<dbReference type="EMBL" id="CP126116">
    <property type="protein sequence ID" value="WHZ59602.1"/>
    <property type="molecule type" value="Genomic_DNA"/>
</dbReference>
<name>A0ACD4RGI8_9BACI</name>
<gene>
    <name evidence="1" type="ORF">QLQ22_09830</name>
</gene>
<evidence type="ECO:0000313" key="2">
    <source>
        <dbReference type="Proteomes" id="UP001226091"/>
    </source>
</evidence>
<sequence>MINKMKIHLSEYNPDWKMQFRLHEQRLKNAFKDPSIKIEHIGSTSVEGLSAKPVIDILIGVPSMEKLSGAVDALADSSYIYKKVYDEALPFRRFFIGIKEEYLHLYPNVIEKEEVNIPHGHRTAHIHTVPITHQWWEDHLLFRDHLRTHPEDREKYEAVKQNLSKNDWKTGNEYADAKTECVLQILNKAKRNPNS</sequence>
<reference evidence="2" key="1">
    <citation type="journal article" date="2025" name="Aquaculture">
        <title>Assessment of the bioflocculant production and safety properties of Metabacillus hrfriensis sp. nov. based on phenotypic and whole-genome sequencing analysis.</title>
        <authorList>
            <person name="Zhang R."/>
            <person name="Zhao Z."/>
            <person name="Luo L."/>
            <person name="Wang S."/>
            <person name="Guo K."/>
            <person name="Xu W."/>
        </authorList>
    </citation>
    <scope>NUCLEOTIDE SEQUENCE [LARGE SCALE GENOMIC DNA]</scope>
    <source>
        <strain evidence="2">CT-WN-B3</strain>
    </source>
</reference>
<protein>
    <submittedName>
        <fullName evidence="1">GrpB family protein</fullName>
    </submittedName>
</protein>
<evidence type="ECO:0000313" key="1">
    <source>
        <dbReference type="EMBL" id="WHZ59602.1"/>
    </source>
</evidence>
<proteinExistence type="predicted"/>
<organism evidence="1 2">
    <name type="scientific">Metabacillus hrfriensis</name>
    <dbReference type="NCBI Taxonomy" id="3048891"/>
    <lineage>
        <taxon>Bacteria</taxon>
        <taxon>Bacillati</taxon>
        <taxon>Bacillota</taxon>
        <taxon>Bacilli</taxon>
        <taxon>Bacillales</taxon>
        <taxon>Bacillaceae</taxon>
        <taxon>Metabacillus</taxon>
    </lineage>
</organism>
<accession>A0ACD4RGI8</accession>
<keyword evidence="2" id="KW-1185">Reference proteome</keyword>